<dbReference type="Gene3D" id="3.30.450.20">
    <property type="entry name" value="PAS domain"/>
    <property type="match status" value="1"/>
</dbReference>
<feature type="transmembrane region" description="Helical" evidence="1">
    <location>
        <begin position="58"/>
        <end position="85"/>
    </location>
</feature>
<dbReference type="Proteomes" id="UP000721844">
    <property type="component" value="Unassembled WGS sequence"/>
</dbReference>
<protein>
    <submittedName>
        <fullName evidence="3">PAS domain-containing protein</fullName>
    </submittedName>
</protein>
<proteinExistence type="predicted"/>
<dbReference type="InterPro" id="IPR000014">
    <property type="entry name" value="PAS"/>
</dbReference>
<feature type="domain" description="PAS fold-3" evidence="2">
    <location>
        <begin position="159"/>
        <end position="239"/>
    </location>
</feature>
<dbReference type="RefSeq" id="WP_227306809.1">
    <property type="nucleotide sequence ID" value="NZ_JAESVA010000002.1"/>
</dbReference>
<evidence type="ECO:0000313" key="3">
    <source>
        <dbReference type="EMBL" id="MCB8880205.1"/>
    </source>
</evidence>
<evidence type="ECO:0000256" key="1">
    <source>
        <dbReference type="SAM" id="Phobius"/>
    </source>
</evidence>
<dbReference type="CDD" id="cd00130">
    <property type="entry name" value="PAS"/>
    <property type="match status" value="1"/>
</dbReference>
<evidence type="ECO:0000313" key="4">
    <source>
        <dbReference type="Proteomes" id="UP000721844"/>
    </source>
</evidence>
<comment type="caution">
    <text evidence="3">The sequence shown here is derived from an EMBL/GenBank/DDBJ whole genome shotgun (WGS) entry which is preliminary data.</text>
</comment>
<dbReference type="AlphaFoldDB" id="A0A963Z1L9"/>
<dbReference type="Pfam" id="PF08447">
    <property type="entry name" value="PAS_3"/>
    <property type="match status" value="1"/>
</dbReference>
<keyword evidence="4" id="KW-1185">Reference proteome</keyword>
<dbReference type="SUPFAM" id="SSF55785">
    <property type="entry name" value="PYP-like sensor domain (PAS domain)"/>
    <property type="match status" value="1"/>
</dbReference>
<name>A0A963Z1L9_9PROT</name>
<accession>A0A963Z1L9</accession>
<sequence>MSLANLFRRLGVIGMWLTSAYVVLTLLIALTEEGRPTSAVFSTNLGELFYPEWYANPLVITAVKIAVLTYPAAALAYGIATLLSYARGEKPAPMAVRSQPAALSFAGLANAAPKPAFWPMESAFSETTAQPAAPRPPAEQPENPEYLCILDMAFFIRAISRNAASVLGLPPHALQRRPFTNFVLPADVSQLHSAWDRLLSDPQAVIALHLRLRHADDVTVEADAICRAGLGADGRIISMTLMPRAEQGPIDDRLAAALN</sequence>
<keyword evidence="1" id="KW-1133">Transmembrane helix</keyword>
<organism evidence="3 4">
    <name type="scientific">Acidisoma cellulosilyticum</name>
    <dbReference type="NCBI Taxonomy" id="2802395"/>
    <lineage>
        <taxon>Bacteria</taxon>
        <taxon>Pseudomonadati</taxon>
        <taxon>Pseudomonadota</taxon>
        <taxon>Alphaproteobacteria</taxon>
        <taxon>Acetobacterales</taxon>
        <taxon>Acidocellaceae</taxon>
        <taxon>Acidisoma</taxon>
    </lineage>
</organism>
<feature type="transmembrane region" description="Helical" evidence="1">
    <location>
        <begin position="12"/>
        <end position="31"/>
    </location>
</feature>
<reference evidence="3 4" key="1">
    <citation type="journal article" date="2021" name="Microorganisms">
        <title>Acidisoma silvae sp. nov. and Acidisomacellulosilytica sp. nov., Two Acidophilic Bacteria Isolated from Decaying Wood, Hydrolyzing Cellulose and Producing Poly-3-hydroxybutyrate.</title>
        <authorList>
            <person name="Mieszkin S."/>
            <person name="Pouder E."/>
            <person name="Uroz S."/>
            <person name="Simon-Colin C."/>
            <person name="Alain K."/>
        </authorList>
    </citation>
    <scope>NUCLEOTIDE SEQUENCE [LARGE SCALE GENOMIC DNA]</scope>
    <source>
        <strain evidence="3 4">HW T5.17</strain>
    </source>
</reference>
<dbReference type="InterPro" id="IPR013655">
    <property type="entry name" value="PAS_fold_3"/>
</dbReference>
<keyword evidence="1" id="KW-0812">Transmembrane</keyword>
<dbReference type="EMBL" id="JAESVA010000002">
    <property type="protein sequence ID" value="MCB8880205.1"/>
    <property type="molecule type" value="Genomic_DNA"/>
</dbReference>
<dbReference type="InterPro" id="IPR035965">
    <property type="entry name" value="PAS-like_dom_sf"/>
</dbReference>
<gene>
    <name evidence="3" type="ORF">ACELLULO517_08175</name>
</gene>
<evidence type="ECO:0000259" key="2">
    <source>
        <dbReference type="Pfam" id="PF08447"/>
    </source>
</evidence>
<keyword evidence="1" id="KW-0472">Membrane</keyword>